<keyword evidence="3" id="KW-1185">Reference proteome</keyword>
<accession>A0ABS6JY61</accession>
<keyword evidence="1" id="KW-0812">Transmembrane</keyword>
<keyword evidence="1" id="KW-1133">Transmembrane helix</keyword>
<protein>
    <submittedName>
        <fullName evidence="2">Uncharacterized protein</fullName>
    </submittedName>
</protein>
<evidence type="ECO:0000256" key="1">
    <source>
        <dbReference type="SAM" id="Phobius"/>
    </source>
</evidence>
<name>A0ABS6JY61_9BACI</name>
<proteinExistence type="predicted"/>
<dbReference type="EMBL" id="JAHQCR010000082">
    <property type="protein sequence ID" value="MBU9723536.1"/>
    <property type="molecule type" value="Genomic_DNA"/>
</dbReference>
<dbReference type="Proteomes" id="UP000790580">
    <property type="component" value="Unassembled WGS sequence"/>
</dbReference>
<sequence>MNDTLVLKSPFRRTFMLAILASFFLTIFVISVGQGISLNADNLVPVIAGAMITGIVLLLFFNSVIARVKISQYEIELQTLFRKKKVQIQEIAEASFSQRSNGNNRSTITYKLSDKNNRELMSIKPYFIPTIDDKRRFFHTLYTLNNNIYFCPVLTDILNGKNVSHLSLKEVSKYVVSQLSTLAMRFSKEDCIKILENQYEGTKIINEKVISPAMTEVTFTYNNKPFHFFYKTESDGEIVILSEGMLISDQNETK</sequence>
<evidence type="ECO:0000313" key="3">
    <source>
        <dbReference type="Proteomes" id="UP000790580"/>
    </source>
</evidence>
<dbReference type="RefSeq" id="WP_088073958.1">
    <property type="nucleotide sequence ID" value="NZ_JAHQCR010000082.1"/>
</dbReference>
<feature type="transmembrane region" description="Helical" evidence="1">
    <location>
        <begin position="15"/>
        <end position="36"/>
    </location>
</feature>
<gene>
    <name evidence="2" type="ORF">KS407_19140</name>
</gene>
<reference evidence="2 3" key="1">
    <citation type="submission" date="2021-06" db="EMBL/GenBank/DDBJ databases">
        <title>Bacillus sp. RD4P76, an endophyte from a halophyte.</title>
        <authorList>
            <person name="Sun J.-Q."/>
        </authorList>
    </citation>
    <scope>NUCLEOTIDE SEQUENCE [LARGE SCALE GENOMIC DNA]</scope>
    <source>
        <strain evidence="2 3">JCM 17098</strain>
    </source>
</reference>
<feature type="transmembrane region" description="Helical" evidence="1">
    <location>
        <begin position="42"/>
        <end position="61"/>
    </location>
</feature>
<organism evidence="2 3">
    <name type="scientific">Evansella alkalicola</name>
    <dbReference type="NCBI Taxonomy" id="745819"/>
    <lineage>
        <taxon>Bacteria</taxon>
        <taxon>Bacillati</taxon>
        <taxon>Bacillota</taxon>
        <taxon>Bacilli</taxon>
        <taxon>Bacillales</taxon>
        <taxon>Bacillaceae</taxon>
        <taxon>Evansella</taxon>
    </lineage>
</organism>
<evidence type="ECO:0000313" key="2">
    <source>
        <dbReference type="EMBL" id="MBU9723536.1"/>
    </source>
</evidence>
<comment type="caution">
    <text evidence="2">The sequence shown here is derived from an EMBL/GenBank/DDBJ whole genome shotgun (WGS) entry which is preliminary data.</text>
</comment>
<keyword evidence="1" id="KW-0472">Membrane</keyword>